<comment type="caution">
    <text evidence="5">The sequence shown here is derived from an EMBL/GenBank/DDBJ whole genome shotgun (WGS) entry which is preliminary data.</text>
</comment>
<dbReference type="Proteomes" id="UP001589789">
    <property type="component" value="Unassembled WGS sequence"/>
</dbReference>
<keyword evidence="6" id="KW-1185">Reference proteome</keyword>
<dbReference type="Pfam" id="PF19290">
    <property type="entry name" value="PmbA_TldD_2nd"/>
    <property type="match status" value="1"/>
</dbReference>
<evidence type="ECO:0000256" key="1">
    <source>
        <dbReference type="ARBA" id="ARBA00005836"/>
    </source>
</evidence>
<organism evidence="5 6">
    <name type="scientific">Muricoccus vinaceus</name>
    <dbReference type="NCBI Taxonomy" id="424704"/>
    <lineage>
        <taxon>Bacteria</taxon>
        <taxon>Pseudomonadati</taxon>
        <taxon>Pseudomonadota</taxon>
        <taxon>Alphaproteobacteria</taxon>
        <taxon>Acetobacterales</taxon>
        <taxon>Roseomonadaceae</taxon>
        <taxon>Muricoccus</taxon>
    </lineage>
</organism>
<evidence type="ECO:0000313" key="6">
    <source>
        <dbReference type="Proteomes" id="UP001589789"/>
    </source>
</evidence>
<dbReference type="InterPro" id="IPR047657">
    <property type="entry name" value="PmbA"/>
</dbReference>
<dbReference type="InterPro" id="IPR036059">
    <property type="entry name" value="TldD/PmbA_sf"/>
</dbReference>
<evidence type="ECO:0000259" key="2">
    <source>
        <dbReference type="Pfam" id="PF01523"/>
    </source>
</evidence>
<feature type="domain" description="Metalloprotease TldD/E N-terminal" evidence="2">
    <location>
        <begin position="29"/>
        <end position="93"/>
    </location>
</feature>
<dbReference type="Gene3D" id="3.30.2290.10">
    <property type="entry name" value="PmbA/TldD superfamily"/>
    <property type="match status" value="1"/>
</dbReference>
<dbReference type="InterPro" id="IPR045570">
    <property type="entry name" value="Metalloprtase-TldD/E_cen_dom"/>
</dbReference>
<dbReference type="PANTHER" id="PTHR43421:SF1">
    <property type="entry name" value="METALLOPROTEASE PMBA"/>
    <property type="match status" value="1"/>
</dbReference>
<accession>A0ABV6ISG5</accession>
<protein>
    <submittedName>
        <fullName evidence="5">TldD/PmbA family protein</fullName>
    </submittedName>
</protein>
<dbReference type="InterPro" id="IPR002510">
    <property type="entry name" value="Metalloprtase-TldD/E_N"/>
</dbReference>
<proteinExistence type="inferred from homology"/>
<reference evidence="5 6" key="1">
    <citation type="submission" date="2024-09" db="EMBL/GenBank/DDBJ databases">
        <authorList>
            <person name="Sun Q."/>
            <person name="Mori K."/>
        </authorList>
    </citation>
    <scope>NUCLEOTIDE SEQUENCE [LARGE SCALE GENOMIC DNA]</scope>
    <source>
        <strain evidence="5 6">CCM 7468</strain>
    </source>
</reference>
<dbReference type="InterPro" id="IPR035068">
    <property type="entry name" value="TldD/PmbA_N"/>
</dbReference>
<dbReference type="Pfam" id="PF01523">
    <property type="entry name" value="PmbA_TldD_1st"/>
    <property type="match status" value="1"/>
</dbReference>
<dbReference type="PANTHER" id="PTHR43421">
    <property type="entry name" value="METALLOPROTEASE PMBA"/>
    <property type="match status" value="1"/>
</dbReference>
<dbReference type="EMBL" id="JBHLVZ010000033">
    <property type="protein sequence ID" value="MFC0386553.1"/>
    <property type="molecule type" value="Genomic_DNA"/>
</dbReference>
<feature type="domain" description="Metalloprotease TldD/E central" evidence="4">
    <location>
        <begin position="123"/>
        <end position="225"/>
    </location>
</feature>
<dbReference type="InterPro" id="IPR045569">
    <property type="entry name" value="Metalloprtase-TldD/E_C"/>
</dbReference>
<evidence type="ECO:0000259" key="3">
    <source>
        <dbReference type="Pfam" id="PF19289"/>
    </source>
</evidence>
<dbReference type="Pfam" id="PF19289">
    <property type="entry name" value="PmbA_TldD_3rd"/>
    <property type="match status" value="1"/>
</dbReference>
<sequence>MSETLTKADPRETLATLVAAARAAGADAADAMLAAGASLSVQMRLGEVENVERAEGFDIGLRVFLGKRQAIVSTTDADPRGFAQLVERAVAMARAVPEDPFGGLPDRVPSLAGLPLDMDDGVEPDVAVLTERARRAEEAARAIAGVTNSEGADAGWSRTVIALAASNGFAGTYTRSGHSLSVTALAGQGTGMERDYDYGSATHLSDLDDPETLGRNAGERAVRRLNPTRPPTARLPVLYDPRVAGSIIGHLVGAANGASVARGTSFLREKMGTQVMARGLTIRDDPTRPRGLRSRPFDAEGMPTAPLAIVEDGVLHHWLLDWRAARQLNLASNGRAARAVGGPPSPSTTNLWLEPGSLTPEALMADIAEGLYVTEMIGSSINALTGDYSRGASGFMIRNGQLAEAFSGVTIAGNLLEMFLHITPASDLRFRRGTDSPTLRIDGLTMAGA</sequence>
<name>A0ABV6ISG5_9PROT</name>
<evidence type="ECO:0000259" key="4">
    <source>
        <dbReference type="Pfam" id="PF19290"/>
    </source>
</evidence>
<dbReference type="SUPFAM" id="SSF111283">
    <property type="entry name" value="Putative modulator of DNA gyrase, PmbA/TldD"/>
    <property type="match status" value="1"/>
</dbReference>
<gene>
    <name evidence="5" type="ORF">ACFFIC_13505</name>
</gene>
<comment type="similarity">
    <text evidence="1">Belongs to the peptidase U62 family.</text>
</comment>
<feature type="domain" description="Metalloprotease TldD/E C-terminal" evidence="3">
    <location>
        <begin position="233"/>
        <end position="448"/>
    </location>
</feature>
<evidence type="ECO:0000313" key="5">
    <source>
        <dbReference type="EMBL" id="MFC0386553.1"/>
    </source>
</evidence>
<dbReference type="RefSeq" id="WP_377051125.1">
    <property type="nucleotide sequence ID" value="NZ_JBHLVZ010000033.1"/>
</dbReference>